<keyword evidence="4" id="KW-1185">Reference proteome</keyword>
<feature type="region of interest" description="Disordered" evidence="1">
    <location>
        <begin position="1"/>
        <end position="22"/>
    </location>
</feature>
<dbReference type="KEGG" id="spoa:EQM13_02660"/>
<evidence type="ECO:0000256" key="2">
    <source>
        <dbReference type="SAM" id="Phobius"/>
    </source>
</evidence>
<evidence type="ECO:0000313" key="4">
    <source>
        <dbReference type="Proteomes" id="UP000287969"/>
    </source>
</evidence>
<dbReference type="PANTHER" id="PTHR37309:SF1">
    <property type="entry name" value="SLR0284 PROTEIN"/>
    <property type="match status" value="1"/>
</dbReference>
<name>A0A410Q9J8_9FIRM</name>
<keyword evidence="2" id="KW-1133">Transmembrane helix</keyword>
<feature type="transmembrane region" description="Helical" evidence="2">
    <location>
        <begin position="84"/>
        <end position="104"/>
    </location>
</feature>
<dbReference type="RefSeq" id="WP_083381814.1">
    <property type="nucleotide sequence ID" value="NZ_CP035282.1"/>
</dbReference>
<evidence type="ECO:0000256" key="1">
    <source>
        <dbReference type="SAM" id="MobiDB-lite"/>
    </source>
</evidence>
<reference evidence="4" key="1">
    <citation type="submission" date="2019-01" db="EMBL/GenBank/DDBJ databases">
        <title>Draft genomes of a novel of Sporanaerobacter strains.</title>
        <authorList>
            <person name="Ma S."/>
        </authorList>
    </citation>
    <scope>NUCLEOTIDE SEQUENCE [LARGE SCALE GENOMIC DNA]</scope>
    <source>
        <strain evidence="4">NJN-17</strain>
    </source>
</reference>
<feature type="transmembrane region" description="Helical" evidence="2">
    <location>
        <begin position="110"/>
        <end position="129"/>
    </location>
</feature>
<feature type="compositionally biased region" description="Basic and acidic residues" evidence="1">
    <location>
        <begin position="1"/>
        <end position="19"/>
    </location>
</feature>
<feature type="transmembrane region" description="Helical" evidence="2">
    <location>
        <begin position="30"/>
        <end position="49"/>
    </location>
</feature>
<accession>A0A410Q9J8</accession>
<keyword evidence="2" id="KW-0472">Membrane</keyword>
<gene>
    <name evidence="3" type="ORF">EQM13_02660</name>
</gene>
<keyword evidence="2" id="KW-0812">Transmembrane</keyword>
<protein>
    <submittedName>
        <fullName evidence="3">Phage holin family protein</fullName>
    </submittedName>
</protein>
<dbReference type="InterPro" id="IPR007165">
    <property type="entry name" value="Phage_holin_4_2"/>
</dbReference>
<feature type="transmembrane region" description="Helical" evidence="2">
    <location>
        <begin position="55"/>
        <end position="72"/>
    </location>
</feature>
<dbReference type="EMBL" id="CP035282">
    <property type="protein sequence ID" value="QAT60554.1"/>
    <property type="molecule type" value="Genomic_DNA"/>
</dbReference>
<organism evidence="3 4">
    <name type="scientific">Acidilutibacter cellobiosedens</name>
    <dbReference type="NCBI Taxonomy" id="2507161"/>
    <lineage>
        <taxon>Bacteria</taxon>
        <taxon>Bacillati</taxon>
        <taxon>Bacillota</taxon>
        <taxon>Tissierellia</taxon>
        <taxon>Tissierellales</taxon>
        <taxon>Acidilutibacteraceae</taxon>
        <taxon>Acidilutibacter</taxon>
    </lineage>
</organism>
<dbReference type="OrthoDB" id="1701386at2"/>
<proteinExistence type="predicted"/>
<dbReference type="Proteomes" id="UP000287969">
    <property type="component" value="Chromosome"/>
</dbReference>
<dbReference type="AlphaFoldDB" id="A0A410Q9J8"/>
<sequence>MENNDNNRNRENEKSRDKNNTGGRTSVGEVLLRILVTAVVVAIAAFLTPGFTINGLWSLLLAAVVIALLDWLIQKVAGIDASPFGRGITGFIVAAIILYATKFIVPGFNISIWGAIIGALVIGILDVIIPGRAM</sequence>
<dbReference type="Pfam" id="PF04020">
    <property type="entry name" value="Phage_holin_4_2"/>
    <property type="match status" value="1"/>
</dbReference>
<evidence type="ECO:0000313" key="3">
    <source>
        <dbReference type="EMBL" id="QAT60554.1"/>
    </source>
</evidence>
<dbReference type="PANTHER" id="PTHR37309">
    <property type="entry name" value="SLR0284 PROTEIN"/>
    <property type="match status" value="1"/>
</dbReference>